<name>A0A7K3W688_9ACTN</name>
<dbReference type="Proteomes" id="UP000470246">
    <property type="component" value="Unassembled WGS sequence"/>
</dbReference>
<dbReference type="RefSeq" id="WP_163483750.1">
    <property type="nucleotide sequence ID" value="NZ_JAAGWF010000027.1"/>
</dbReference>
<evidence type="ECO:0000313" key="2">
    <source>
        <dbReference type="EMBL" id="NEK60230.1"/>
    </source>
</evidence>
<dbReference type="AlphaFoldDB" id="A0A7K3W688"/>
<comment type="caution">
    <text evidence="2">The sequence shown here is derived from an EMBL/GenBank/DDBJ whole genome shotgun (WGS) entry which is preliminary data.</text>
</comment>
<keyword evidence="1" id="KW-0472">Membrane</keyword>
<feature type="transmembrane region" description="Helical" evidence="1">
    <location>
        <begin position="367"/>
        <end position="393"/>
    </location>
</feature>
<feature type="transmembrane region" description="Helical" evidence="1">
    <location>
        <begin position="307"/>
        <end position="325"/>
    </location>
</feature>
<protein>
    <submittedName>
        <fullName evidence="2">Uncharacterized protein</fullName>
    </submittedName>
</protein>
<proteinExistence type="predicted"/>
<gene>
    <name evidence="2" type="ORF">GCU56_20440</name>
</gene>
<keyword evidence="3" id="KW-1185">Reference proteome</keyword>
<keyword evidence="1" id="KW-1133">Transmembrane helix</keyword>
<sequence length="434" mass="47844">MAIGYNDGRLLIHLHFQKPSRWMHRRVERVDFISDNLCRHHVSLDFDVQRASVVQVARTAGWMPTSLLLPLGLMAKDPPLTSFDLRDDAGVSRPLLTSQETAEAAHQALRYVASKILQPQVLSDASRRTLWDIVSRPASEAESALKGWYDPTTHTYAAGSEESRLMGDAAFKLIVSELVDNYIALTPIDPTTTRQLLKYSYVSDVPWEAPRLVDRIFGTSARFTFPVAAGASYSYHFELAAPENSDVRRLALSEVAGDPPSAANAKNLMRVDGRREQMHVYAHEADRSANHAVVVDLVPQRRGLVRYAWFGALYASVALVSGYLWQLFTRRLEDANVEALGAALLLVPALIAVYVSRPGEHGMAARFAFGARVAMVLAAAAAVLGSIALALGFKGLALANFWLGSSIGAVLPTLYLWYVYRRSGEVIDYETTRG</sequence>
<feature type="transmembrane region" description="Helical" evidence="1">
    <location>
        <begin position="399"/>
        <end position="420"/>
    </location>
</feature>
<dbReference type="EMBL" id="JAAGWF010000027">
    <property type="protein sequence ID" value="NEK60230.1"/>
    <property type="molecule type" value="Genomic_DNA"/>
</dbReference>
<keyword evidence="1" id="KW-0812">Transmembrane</keyword>
<reference evidence="2 3" key="1">
    <citation type="submission" date="2020-02" db="EMBL/GenBank/DDBJ databases">
        <title>Geodermatophilus sabuli CPCC 205279 I12A-02694.</title>
        <authorList>
            <person name="Jiang Z."/>
        </authorList>
    </citation>
    <scope>NUCLEOTIDE SEQUENCE [LARGE SCALE GENOMIC DNA]</scope>
    <source>
        <strain evidence="2 3">I12A-02694</strain>
    </source>
</reference>
<feature type="transmembrane region" description="Helical" evidence="1">
    <location>
        <begin position="337"/>
        <end position="355"/>
    </location>
</feature>
<evidence type="ECO:0000313" key="3">
    <source>
        <dbReference type="Proteomes" id="UP000470246"/>
    </source>
</evidence>
<organism evidence="2 3">
    <name type="scientific">Geodermatophilus sabuli</name>
    <dbReference type="NCBI Taxonomy" id="1564158"/>
    <lineage>
        <taxon>Bacteria</taxon>
        <taxon>Bacillati</taxon>
        <taxon>Actinomycetota</taxon>
        <taxon>Actinomycetes</taxon>
        <taxon>Geodermatophilales</taxon>
        <taxon>Geodermatophilaceae</taxon>
        <taxon>Geodermatophilus</taxon>
    </lineage>
</organism>
<evidence type="ECO:0000256" key="1">
    <source>
        <dbReference type="SAM" id="Phobius"/>
    </source>
</evidence>
<accession>A0A7K3W688</accession>